<organism evidence="2 3">
    <name type="scientific">Necator americanus</name>
    <name type="common">Human hookworm</name>
    <dbReference type="NCBI Taxonomy" id="51031"/>
    <lineage>
        <taxon>Eukaryota</taxon>
        <taxon>Metazoa</taxon>
        <taxon>Ecdysozoa</taxon>
        <taxon>Nematoda</taxon>
        <taxon>Chromadorea</taxon>
        <taxon>Rhabditida</taxon>
        <taxon>Rhabditina</taxon>
        <taxon>Rhabditomorpha</taxon>
        <taxon>Strongyloidea</taxon>
        <taxon>Ancylostomatidae</taxon>
        <taxon>Bunostominae</taxon>
        <taxon>Necator</taxon>
    </lineage>
</organism>
<name>A0ABR1D692_NECAM</name>
<sequence>MPLTGLPQLGQSRSFHSNPRSVSHSPNSFFDFDASSGQVEVDAFAPVVLDDLFRALSAVGTVEVPDTNGTKDTFERRIRENSAERLRPLRFLFHLNVYNDWTIKKRTLREHF</sequence>
<comment type="caution">
    <text evidence="2">The sequence shown here is derived from an EMBL/GenBank/DDBJ whole genome shotgun (WGS) entry which is preliminary data.</text>
</comment>
<feature type="compositionally biased region" description="Polar residues" evidence="1">
    <location>
        <begin position="9"/>
        <end position="24"/>
    </location>
</feature>
<protein>
    <submittedName>
        <fullName evidence="2">Uncharacterized protein</fullName>
    </submittedName>
</protein>
<keyword evidence="3" id="KW-1185">Reference proteome</keyword>
<feature type="region of interest" description="Disordered" evidence="1">
    <location>
        <begin position="1"/>
        <end position="24"/>
    </location>
</feature>
<evidence type="ECO:0000313" key="3">
    <source>
        <dbReference type="Proteomes" id="UP001303046"/>
    </source>
</evidence>
<proteinExistence type="predicted"/>
<dbReference type="EMBL" id="JAVFWL010000003">
    <property type="protein sequence ID" value="KAK6746039.1"/>
    <property type="molecule type" value="Genomic_DNA"/>
</dbReference>
<evidence type="ECO:0000256" key="1">
    <source>
        <dbReference type="SAM" id="MobiDB-lite"/>
    </source>
</evidence>
<accession>A0ABR1D692</accession>
<reference evidence="2 3" key="1">
    <citation type="submission" date="2023-08" db="EMBL/GenBank/DDBJ databases">
        <title>A Necator americanus chromosomal reference genome.</title>
        <authorList>
            <person name="Ilik V."/>
            <person name="Petrzelkova K.J."/>
            <person name="Pardy F."/>
            <person name="Fuh T."/>
            <person name="Niatou-Singa F.S."/>
            <person name="Gouil Q."/>
            <person name="Baker L."/>
            <person name="Ritchie M.E."/>
            <person name="Jex A.R."/>
            <person name="Gazzola D."/>
            <person name="Li H."/>
            <person name="Toshio Fujiwara R."/>
            <person name="Zhan B."/>
            <person name="Aroian R.V."/>
            <person name="Pafco B."/>
            <person name="Schwarz E.M."/>
        </authorList>
    </citation>
    <scope>NUCLEOTIDE SEQUENCE [LARGE SCALE GENOMIC DNA]</scope>
    <source>
        <strain evidence="2 3">Aroian</strain>
        <tissue evidence="2">Whole animal</tissue>
    </source>
</reference>
<dbReference type="Proteomes" id="UP001303046">
    <property type="component" value="Unassembled WGS sequence"/>
</dbReference>
<evidence type="ECO:0000313" key="2">
    <source>
        <dbReference type="EMBL" id="KAK6746039.1"/>
    </source>
</evidence>
<gene>
    <name evidence="2" type="primary">Necator_chrIII.g13030</name>
    <name evidence="2" type="ORF">RB195_012263</name>
</gene>